<organism evidence="1 2">
    <name type="scientific">Candidatus Nealsonbacteria bacterium CG_4_10_14_0_8_um_filter_35_10</name>
    <dbReference type="NCBI Taxonomy" id="1974683"/>
    <lineage>
        <taxon>Bacteria</taxon>
        <taxon>Candidatus Nealsoniibacteriota</taxon>
    </lineage>
</organism>
<dbReference type="Proteomes" id="UP000230055">
    <property type="component" value="Unassembled WGS sequence"/>
</dbReference>
<gene>
    <name evidence="1" type="ORF">COY72_00045</name>
</gene>
<protein>
    <recommendedName>
        <fullName evidence="3">CopG family transcriptional regulator</fullName>
    </recommendedName>
</protein>
<comment type="caution">
    <text evidence="1">The sequence shown here is derived from an EMBL/GenBank/DDBJ whole genome shotgun (WGS) entry which is preliminary data.</text>
</comment>
<name>A0A2M7R974_9BACT</name>
<evidence type="ECO:0000313" key="2">
    <source>
        <dbReference type="Proteomes" id="UP000230055"/>
    </source>
</evidence>
<evidence type="ECO:0000313" key="1">
    <source>
        <dbReference type="EMBL" id="PIY91083.1"/>
    </source>
</evidence>
<proteinExistence type="predicted"/>
<dbReference type="AlphaFoldDB" id="A0A2M7R974"/>
<accession>A0A2M7R974</accession>
<dbReference type="EMBL" id="PFLX01000001">
    <property type="protein sequence ID" value="PIY91083.1"/>
    <property type="molecule type" value="Genomic_DNA"/>
</dbReference>
<evidence type="ECO:0008006" key="3">
    <source>
        <dbReference type="Google" id="ProtNLM"/>
    </source>
</evidence>
<sequence length="77" mass="9638">MEIKLSPKIKREVFETLRKYGYESKKDFIEDAVARRILELKKADFLLKVKEIRERMKKRKMTEEEILRDFDRFYHQR</sequence>
<reference evidence="2" key="1">
    <citation type="submission" date="2017-09" db="EMBL/GenBank/DDBJ databases">
        <title>Depth-based differentiation of microbial function through sediment-hosted aquifers and enrichment of novel symbionts in the deep terrestrial subsurface.</title>
        <authorList>
            <person name="Probst A.J."/>
            <person name="Ladd B."/>
            <person name="Jarett J.K."/>
            <person name="Geller-Mcgrath D.E."/>
            <person name="Sieber C.M.K."/>
            <person name="Emerson J.B."/>
            <person name="Anantharaman K."/>
            <person name="Thomas B.C."/>
            <person name="Malmstrom R."/>
            <person name="Stieglmeier M."/>
            <person name="Klingl A."/>
            <person name="Woyke T."/>
            <person name="Ryan C.M."/>
            <person name="Banfield J.F."/>
        </authorList>
    </citation>
    <scope>NUCLEOTIDE SEQUENCE [LARGE SCALE GENOMIC DNA]</scope>
</reference>